<dbReference type="EMBL" id="JAANXD010000002">
    <property type="protein sequence ID" value="MBS1257038.1"/>
    <property type="molecule type" value="Genomic_DNA"/>
</dbReference>
<reference evidence="8" key="1">
    <citation type="journal article" date="2021" name="ISME J.">
        <title>Fine-scale metabolic discontinuity in a stratified prokaryote microbiome of a Red Sea deep halocline.</title>
        <authorList>
            <person name="Michoud G."/>
            <person name="Ngugi D.K."/>
            <person name="Barozzi A."/>
            <person name="Merlino G."/>
            <person name="Calleja M.L."/>
            <person name="Delgado-Huertas A."/>
            <person name="Moran X.A.G."/>
            <person name="Daffonchio D."/>
        </authorList>
    </citation>
    <scope>NUCLEOTIDE SEQUENCE</scope>
    <source>
        <strain evidence="8">SuakinDeep_MAG55_1</strain>
    </source>
</reference>
<keyword evidence="5 6" id="KW-0472">Membrane</keyword>
<keyword evidence="4 6" id="KW-1133">Transmembrane helix</keyword>
<name>A0A941ZXG5_9BACT</name>
<gene>
    <name evidence="8" type="ORF">MAG551_00073</name>
</gene>
<evidence type="ECO:0000256" key="5">
    <source>
        <dbReference type="ARBA" id="ARBA00023136"/>
    </source>
</evidence>
<evidence type="ECO:0000313" key="8">
    <source>
        <dbReference type="EMBL" id="MBS1257038.1"/>
    </source>
</evidence>
<proteinExistence type="predicted"/>
<dbReference type="Gene3D" id="3.30.450.20">
    <property type="entry name" value="PAS domain"/>
    <property type="match status" value="1"/>
</dbReference>
<evidence type="ECO:0000259" key="7">
    <source>
        <dbReference type="Pfam" id="PF02743"/>
    </source>
</evidence>
<evidence type="ECO:0000256" key="3">
    <source>
        <dbReference type="ARBA" id="ARBA00022692"/>
    </source>
</evidence>
<evidence type="ECO:0000256" key="2">
    <source>
        <dbReference type="ARBA" id="ARBA00022475"/>
    </source>
</evidence>
<keyword evidence="3 6" id="KW-0812">Transmembrane</keyword>
<dbReference type="AlphaFoldDB" id="A0A941ZXG5"/>
<evidence type="ECO:0000256" key="6">
    <source>
        <dbReference type="SAM" id="Phobius"/>
    </source>
</evidence>
<accession>A0A941ZXG5</accession>
<evidence type="ECO:0000313" key="9">
    <source>
        <dbReference type="Proteomes" id="UP000722750"/>
    </source>
</evidence>
<comment type="caution">
    <text evidence="8">The sequence shown here is derived from an EMBL/GenBank/DDBJ whole genome shotgun (WGS) entry which is preliminary data.</text>
</comment>
<evidence type="ECO:0000256" key="1">
    <source>
        <dbReference type="ARBA" id="ARBA00004651"/>
    </source>
</evidence>
<protein>
    <recommendedName>
        <fullName evidence="7">Cache domain-containing protein</fullName>
    </recommendedName>
</protein>
<keyword evidence="2" id="KW-1003">Cell membrane</keyword>
<dbReference type="InterPro" id="IPR033479">
    <property type="entry name" value="dCache_1"/>
</dbReference>
<dbReference type="GO" id="GO:0005886">
    <property type="term" value="C:plasma membrane"/>
    <property type="evidence" value="ECO:0007669"/>
    <property type="project" value="UniProtKB-SubCell"/>
</dbReference>
<feature type="transmembrane region" description="Helical" evidence="6">
    <location>
        <begin position="12"/>
        <end position="32"/>
    </location>
</feature>
<comment type="subcellular location">
    <subcellularLocation>
        <location evidence="1">Cell membrane</location>
        <topology evidence="1">Multi-pass membrane protein</topology>
    </subcellularLocation>
</comment>
<dbReference type="Pfam" id="PF02743">
    <property type="entry name" value="dCache_1"/>
    <property type="match status" value="1"/>
</dbReference>
<evidence type="ECO:0000256" key="4">
    <source>
        <dbReference type="ARBA" id="ARBA00022989"/>
    </source>
</evidence>
<dbReference type="Proteomes" id="UP000722750">
    <property type="component" value="Unassembled WGS sequence"/>
</dbReference>
<organism evidence="8 9">
    <name type="scientific">Candidatus Scalindua arabica</name>
    <dbReference type="NCBI Taxonomy" id="1127984"/>
    <lineage>
        <taxon>Bacteria</taxon>
        <taxon>Pseudomonadati</taxon>
        <taxon>Planctomycetota</taxon>
        <taxon>Candidatus Brocadiia</taxon>
        <taxon>Candidatus Brocadiales</taxon>
        <taxon>Candidatus Scalinduaceae</taxon>
        <taxon>Candidatus Scalindua</taxon>
    </lineage>
</organism>
<sequence>MKNKMENIFFTKMTLFIGVPLTMSIIAIYLFFNFDDIYFHYNPTKATFSKLERIRKEKKSKVIHYLDQQKSAGEKASQNDTIINYFKKLHYLYKKNAYNGSEYTLIEHSLNKFFVTELDKFYDILFIDNEGDVFFTVKKEDDFLGNIYESRFNGISLYEKIRAIKTREMEFVDYEYYSASDEPASFFIFPVIEANKIQGYIVLQLPVNYINTILTDRRNLGRTGEIYLVNYKQLMITQSRFIDDSTILTKQVDTEAVRNALREKRGNKIIEDYRHKRVFSSYERFDYGGTAWIIIAEIDEDEVITEAYRSREDELFDKACEYLENYPYPNDKQKVFAPDWKQNNNCVKVDFKEFQKAKNSELLYTEGVATCTALTISYPGKFGYLIHITPTDEVYRNIGIFTKIFLRDSCTDFVGMVMNSINRHDIIQYEKSLLRFGIFATHSSSSKNIIHKLMDNGVELSQIKVLLKKNSKIVDIIFDYREDQVWSLWKANDINMTFVDEYKHIPDLGEIMLSILNF</sequence>
<feature type="domain" description="Cache" evidence="7">
    <location>
        <begin position="102"/>
        <end position="296"/>
    </location>
</feature>